<feature type="domain" description="HTH lysR-type" evidence="5">
    <location>
        <begin position="82"/>
        <end position="136"/>
    </location>
</feature>
<dbReference type="Proteomes" id="UP000489190">
    <property type="component" value="Unassembled WGS sequence"/>
</dbReference>
<keyword evidence="4" id="KW-0804">Transcription</keyword>
<dbReference type="RefSeq" id="WP_153325990.1">
    <property type="nucleotide sequence ID" value="NZ_WIWI01000001.1"/>
</dbReference>
<dbReference type="Gene3D" id="3.40.190.290">
    <property type="match status" value="1"/>
</dbReference>
<dbReference type="PANTHER" id="PTHR30419:SF8">
    <property type="entry name" value="NITROGEN ASSIMILATION TRANSCRIPTIONAL ACTIVATOR-RELATED"/>
    <property type="match status" value="1"/>
</dbReference>
<evidence type="ECO:0000313" key="6">
    <source>
        <dbReference type="EMBL" id="MQT46888.1"/>
    </source>
</evidence>
<dbReference type="SUPFAM" id="SSF46785">
    <property type="entry name" value="Winged helix' DNA-binding domain"/>
    <property type="match status" value="1"/>
</dbReference>
<dbReference type="Gene3D" id="1.10.10.10">
    <property type="entry name" value="Winged helix-like DNA-binding domain superfamily/Winged helix DNA-binding domain"/>
    <property type="match status" value="1"/>
</dbReference>
<dbReference type="Proteomes" id="UP000441404">
    <property type="component" value="Unassembled WGS sequence"/>
</dbReference>
<dbReference type="EMBL" id="WIWI01000001">
    <property type="protein sequence ID" value="MQT87571.1"/>
    <property type="molecule type" value="Genomic_DNA"/>
</dbReference>
<dbReference type="Pfam" id="PF03466">
    <property type="entry name" value="LysR_substrate"/>
    <property type="match status" value="1"/>
</dbReference>
<dbReference type="InterPro" id="IPR036390">
    <property type="entry name" value="WH_DNA-bd_sf"/>
</dbReference>
<dbReference type="InterPro" id="IPR050950">
    <property type="entry name" value="HTH-type_LysR_regulators"/>
</dbReference>
<dbReference type="EMBL" id="WIWJ01000013">
    <property type="protein sequence ID" value="MQT46888.1"/>
    <property type="molecule type" value="Genomic_DNA"/>
</dbReference>
<dbReference type="PANTHER" id="PTHR30419">
    <property type="entry name" value="HTH-TYPE TRANSCRIPTIONAL REGULATOR YBHD"/>
    <property type="match status" value="1"/>
</dbReference>
<comment type="similarity">
    <text evidence="1">Belongs to the LysR transcriptional regulatory family.</text>
</comment>
<dbReference type="SUPFAM" id="SSF53850">
    <property type="entry name" value="Periplasmic binding protein-like II"/>
    <property type="match status" value="1"/>
</dbReference>
<dbReference type="FunFam" id="1.10.10.10:FF:000001">
    <property type="entry name" value="LysR family transcriptional regulator"/>
    <property type="match status" value="1"/>
</dbReference>
<gene>
    <name evidence="7" type="ORF">GHO39_00095</name>
    <name evidence="6" type="ORF">GHO40_09125</name>
</gene>
<comment type="caution">
    <text evidence="6">The sequence shown here is derived from an EMBL/GenBank/DDBJ whole genome shotgun (WGS) entry which is preliminary data.</text>
</comment>
<keyword evidence="3" id="KW-0238">DNA-binding</keyword>
<dbReference type="InterPro" id="IPR036388">
    <property type="entry name" value="WH-like_DNA-bd_sf"/>
</dbReference>
<proteinExistence type="inferred from homology"/>
<accession>A0A6A7YJQ5</accession>
<dbReference type="AlphaFoldDB" id="A0A6A7YJQ5"/>
<dbReference type="InterPro" id="IPR005119">
    <property type="entry name" value="LysR_subst-bd"/>
</dbReference>
<evidence type="ECO:0000256" key="1">
    <source>
        <dbReference type="ARBA" id="ARBA00009437"/>
    </source>
</evidence>
<evidence type="ECO:0000313" key="7">
    <source>
        <dbReference type="EMBL" id="MQT87571.1"/>
    </source>
</evidence>
<dbReference type="InterPro" id="IPR000847">
    <property type="entry name" value="LysR_HTH_N"/>
</dbReference>
<organism evidence="6 8">
    <name type="scientific">Pseudomonas helleri</name>
    <dbReference type="NCBI Taxonomy" id="1608996"/>
    <lineage>
        <taxon>Bacteria</taxon>
        <taxon>Pseudomonadati</taxon>
        <taxon>Pseudomonadota</taxon>
        <taxon>Gammaproteobacteria</taxon>
        <taxon>Pseudomonadales</taxon>
        <taxon>Pseudomonadaceae</taxon>
        <taxon>Pseudomonas</taxon>
    </lineage>
</organism>
<dbReference type="GO" id="GO:0005829">
    <property type="term" value="C:cytosol"/>
    <property type="evidence" value="ECO:0007669"/>
    <property type="project" value="TreeGrafter"/>
</dbReference>
<protein>
    <submittedName>
        <fullName evidence="6">LysR family transcriptional regulator</fullName>
    </submittedName>
</protein>
<evidence type="ECO:0000256" key="2">
    <source>
        <dbReference type="ARBA" id="ARBA00023015"/>
    </source>
</evidence>
<evidence type="ECO:0000256" key="4">
    <source>
        <dbReference type="ARBA" id="ARBA00023163"/>
    </source>
</evidence>
<sequence length="383" mass="42478">MSREAVFFSRCELKKAALDLPVKGSERQKPCAMRVRSPRLWLTATIAELAAVSQAASLYLYPAGLSHAFQAFRWSHVMKHVKLLSYFVAVAHHRSIREAANFLHLTSSALNRHILDLEEELSAPLFERHARGVRLSAAGETYLAYAKKALCDAEDAHSSIRELEGLKRGHIKIAAVAAIADVHLIDLIATFQTQYPKVSFAVKVAGADKVVDAVVENDCDLGLAFNPSQNADFHELAQAPYSIHALVKRDHVLASAESISISSTADYPLALADTSWGGRRLLDEYLKRNGTRIYPQMESNSFQVLTDFVRRTGGICFQVRKEGGERLVDDDLVALPVSELRRYQRRMILGVLRGRVLPVAAARFSELLKKSLFSELNDNSPGV</sequence>
<evidence type="ECO:0000256" key="3">
    <source>
        <dbReference type="ARBA" id="ARBA00023125"/>
    </source>
</evidence>
<evidence type="ECO:0000313" key="9">
    <source>
        <dbReference type="Proteomes" id="UP000489190"/>
    </source>
</evidence>
<name>A0A6A7YJQ5_9PSED</name>
<dbReference type="Pfam" id="PF00126">
    <property type="entry name" value="HTH_1"/>
    <property type="match status" value="1"/>
</dbReference>
<reference evidence="8 9" key="1">
    <citation type="submission" date="2019-10" db="EMBL/GenBank/DDBJ databases">
        <title>Evaluation of single-gene subtyping targets for Pseudomonas.</title>
        <authorList>
            <person name="Reichler S.J."/>
            <person name="Orsi R.H."/>
            <person name="Wiedmann M."/>
            <person name="Martin N.H."/>
            <person name="Murphy S.I."/>
        </authorList>
    </citation>
    <scope>NUCLEOTIDE SEQUENCE [LARGE SCALE GENOMIC DNA]</scope>
    <source>
        <strain evidence="7 9">FSL R10-3254</strain>
        <strain evidence="6 8">FSL R10-3257</strain>
    </source>
</reference>
<dbReference type="PROSITE" id="PS50931">
    <property type="entry name" value="HTH_LYSR"/>
    <property type="match status" value="1"/>
</dbReference>
<dbReference type="GO" id="GO:0003677">
    <property type="term" value="F:DNA binding"/>
    <property type="evidence" value="ECO:0007669"/>
    <property type="project" value="UniProtKB-KW"/>
</dbReference>
<evidence type="ECO:0000313" key="8">
    <source>
        <dbReference type="Proteomes" id="UP000441404"/>
    </source>
</evidence>
<dbReference type="GO" id="GO:0003700">
    <property type="term" value="F:DNA-binding transcription factor activity"/>
    <property type="evidence" value="ECO:0007669"/>
    <property type="project" value="InterPro"/>
</dbReference>
<evidence type="ECO:0000259" key="5">
    <source>
        <dbReference type="PROSITE" id="PS50931"/>
    </source>
</evidence>
<keyword evidence="2" id="KW-0805">Transcription regulation</keyword>